<sequence>MSTKQIQIDAINLNLEGVTDNDPYFSELADDFGGDYYRLCSKVFKDNFISLDIGANIGVTSLIASRLQTKGIVHAFEPAQSVYSVLKRNIERNKASNVVPHNIALSDREGSAKFIDASAYGHVSETEGHDVQLTTVDNIVSSLDLPHVDFIKVDVEGHEPLVLKGAANTILRHSPLIYMEFNSWCLTAYGKTNSLEFAESILRDFAFVGIATSGGIRKLNQNGAFDFAKENMVLHGCVDDLLITNDPQKFGL</sequence>
<dbReference type="Pfam" id="PF05050">
    <property type="entry name" value="Methyltransf_21"/>
    <property type="match status" value="1"/>
</dbReference>
<dbReference type="SUPFAM" id="SSF53335">
    <property type="entry name" value="S-adenosyl-L-methionine-dependent methyltransferases"/>
    <property type="match status" value="1"/>
</dbReference>
<dbReference type="Proteomes" id="UP000032515">
    <property type="component" value="Unassembled WGS sequence"/>
</dbReference>
<proteinExistence type="predicted"/>
<dbReference type="PANTHER" id="PTHR34203:SF15">
    <property type="entry name" value="SLL1173 PROTEIN"/>
    <property type="match status" value="1"/>
</dbReference>
<accession>A0A0D7F2E2</accession>
<dbReference type="NCBIfam" id="TIGR01444">
    <property type="entry name" value="fkbM_fam"/>
    <property type="match status" value="1"/>
</dbReference>
<evidence type="ECO:0000313" key="3">
    <source>
        <dbReference type="Proteomes" id="UP000032515"/>
    </source>
</evidence>
<dbReference type="AlphaFoldDB" id="A0A0D7F2E2"/>
<dbReference type="PATRIC" id="fig|1076.23.peg.276"/>
<dbReference type="InterPro" id="IPR029063">
    <property type="entry name" value="SAM-dependent_MTases_sf"/>
</dbReference>
<name>A0A0D7F2E2_RHOPL</name>
<comment type="caution">
    <text evidence="2">The sequence shown here is derived from an EMBL/GenBank/DDBJ whole genome shotgun (WGS) entry which is preliminary data.</text>
</comment>
<dbReference type="Gene3D" id="3.40.50.150">
    <property type="entry name" value="Vaccinia Virus protein VP39"/>
    <property type="match status" value="1"/>
</dbReference>
<dbReference type="PANTHER" id="PTHR34203">
    <property type="entry name" value="METHYLTRANSFERASE, FKBM FAMILY PROTEIN"/>
    <property type="match status" value="1"/>
</dbReference>
<dbReference type="RefSeq" id="WP_044406968.1">
    <property type="nucleotide sequence ID" value="NZ_JXXE01000109.1"/>
</dbReference>
<organism evidence="2 3">
    <name type="scientific">Rhodopseudomonas palustris</name>
    <dbReference type="NCBI Taxonomy" id="1076"/>
    <lineage>
        <taxon>Bacteria</taxon>
        <taxon>Pseudomonadati</taxon>
        <taxon>Pseudomonadota</taxon>
        <taxon>Alphaproteobacteria</taxon>
        <taxon>Hyphomicrobiales</taxon>
        <taxon>Nitrobacteraceae</taxon>
        <taxon>Rhodopseudomonas</taxon>
    </lineage>
</organism>
<protein>
    <recommendedName>
        <fullName evidence="1">Methyltransferase FkbM domain-containing protein</fullName>
    </recommendedName>
</protein>
<dbReference type="OrthoDB" id="9814604at2"/>
<evidence type="ECO:0000313" key="2">
    <source>
        <dbReference type="EMBL" id="KIZ47031.1"/>
    </source>
</evidence>
<dbReference type="EMBL" id="JXXE01000109">
    <property type="protein sequence ID" value="KIZ47031.1"/>
    <property type="molecule type" value="Genomic_DNA"/>
</dbReference>
<gene>
    <name evidence="2" type="ORF">OO17_05745</name>
</gene>
<dbReference type="InterPro" id="IPR052514">
    <property type="entry name" value="SAM-dependent_MTase"/>
</dbReference>
<dbReference type="InterPro" id="IPR006342">
    <property type="entry name" value="FkbM_mtfrase"/>
</dbReference>
<reference evidence="2 3" key="1">
    <citation type="submission" date="2014-11" db="EMBL/GenBank/DDBJ databases">
        <title>Genomics and ecophysiology of heterotrophic nitrogen fixing bacteria isolated from estuarine surface water.</title>
        <authorList>
            <person name="Bentzon-Tilia M."/>
            <person name="Severin I."/>
            <person name="Hansen L.H."/>
            <person name="Riemann L."/>
        </authorList>
    </citation>
    <scope>NUCLEOTIDE SEQUENCE [LARGE SCALE GENOMIC DNA]</scope>
    <source>
        <strain evidence="2 3">BAL398</strain>
    </source>
</reference>
<evidence type="ECO:0000259" key="1">
    <source>
        <dbReference type="Pfam" id="PF05050"/>
    </source>
</evidence>
<feature type="domain" description="Methyltransferase FkbM" evidence="1">
    <location>
        <begin position="52"/>
        <end position="183"/>
    </location>
</feature>